<accession>A0A7S2A2H1</accession>
<dbReference type="EMBL" id="HBGN01037542">
    <property type="protein sequence ID" value="CAD9355531.1"/>
    <property type="molecule type" value="Transcribed_RNA"/>
</dbReference>
<dbReference type="GO" id="GO:2000045">
    <property type="term" value="P:regulation of G1/S transition of mitotic cell cycle"/>
    <property type="evidence" value="ECO:0007669"/>
    <property type="project" value="TreeGrafter"/>
</dbReference>
<dbReference type="PANTHER" id="PTHR10660">
    <property type="entry name" value="PROTEASOME REGULATOR PA28"/>
    <property type="match status" value="1"/>
</dbReference>
<dbReference type="InterPro" id="IPR036997">
    <property type="entry name" value="PA28_C_sf"/>
</dbReference>
<evidence type="ECO:0000256" key="1">
    <source>
        <dbReference type="ARBA" id="ARBA00005883"/>
    </source>
</evidence>
<dbReference type="GO" id="GO:0061133">
    <property type="term" value="F:endopeptidase activator activity"/>
    <property type="evidence" value="ECO:0007669"/>
    <property type="project" value="TreeGrafter"/>
</dbReference>
<gene>
    <name evidence="5" type="ORF">DBRI1063_LOCUS24050</name>
</gene>
<dbReference type="GO" id="GO:0005737">
    <property type="term" value="C:cytoplasm"/>
    <property type="evidence" value="ECO:0007669"/>
    <property type="project" value="TreeGrafter"/>
</dbReference>
<dbReference type="PANTHER" id="PTHR10660:SF2">
    <property type="entry name" value="LD45860P"/>
    <property type="match status" value="1"/>
</dbReference>
<dbReference type="InterPro" id="IPR009077">
    <property type="entry name" value="Proteasome_activ_PA28"/>
</dbReference>
<organism evidence="5">
    <name type="scientific">Ditylum brightwellii</name>
    <dbReference type="NCBI Taxonomy" id="49249"/>
    <lineage>
        <taxon>Eukaryota</taxon>
        <taxon>Sar</taxon>
        <taxon>Stramenopiles</taxon>
        <taxon>Ochrophyta</taxon>
        <taxon>Bacillariophyta</taxon>
        <taxon>Mediophyceae</taxon>
        <taxon>Lithodesmiophycidae</taxon>
        <taxon>Lithodesmiales</taxon>
        <taxon>Lithodesmiaceae</taxon>
        <taxon>Ditylum</taxon>
    </lineage>
</organism>
<dbReference type="SUPFAM" id="SSF47216">
    <property type="entry name" value="Proteasome activator"/>
    <property type="match status" value="1"/>
</dbReference>
<dbReference type="InterPro" id="IPR003186">
    <property type="entry name" value="PA28_C"/>
</dbReference>
<evidence type="ECO:0000256" key="2">
    <source>
        <dbReference type="ARBA" id="ARBA00022942"/>
    </source>
</evidence>
<comment type="similarity">
    <text evidence="1">Belongs to the PA28 family.</text>
</comment>
<sequence length="255" mass="28088">MDASLFASFCHLQKSYRKKSIKDAEAILSDGKKTLSSIEGAFTSLFPHEELSKAQKAFEDDLTANGLDSANSLLTAAIPAVRDMLSSGIMNIHTLERYIFLHVPQMEDGNNFGVTVQMTISKFLKETRDEWSKLLEEFPKYYSTRADAVDKLGLSKTSSSETKTESKSKSTGGEKGDEEKTSNSVVNETKTSNGQKTDVHRLNHVVAIDVKFYGDLRAALMTLFNGYITILDNMEKNQEKLLSPKGGGGGAMGMY</sequence>
<dbReference type="Pfam" id="PF02252">
    <property type="entry name" value="PA28_C"/>
    <property type="match status" value="1"/>
</dbReference>
<evidence type="ECO:0000256" key="3">
    <source>
        <dbReference type="SAM" id="MobiDB-lite"/>
    </source>
</evidence>
<keyword evidence="2" id="KW-0647">Proteasome</keyword>
<dbReference type="GO" id="GO:0005654">
    <property type="term" value="C:nucleoplasm"/>
    <property type="evidence" value="ECO:0007669"/>
    <property type="project" value="TreeGrafter"/>
</dbReference>
<dbReference type="GO" id="GO:0061136">
    <property type="term" value="P:regulation of proteasomal protein catabolic process"/>
    <property type="evidence" value="ECO:0007669"/>
    <property type="project" value="TreeGrafter"/>
</dbReference>
<dbReference type="AlphaFoldDB" id="A0A7S2A2H1"/>
<name>A0A7S2A2H1_9STRA</name>
<feature type="domain" description="Proteasome activator PA28 C-terminal" evidence="4">
    <location>
        <begin position="70"/>
        <end position="152"/>
    </location>
</feature>
<evidence type="ECO:0000313" key="5">
    <source>
        <dbReference type="EMBL" id="CAD9355531.1"/>
    </source>
</evidence>
<dbReference type="InterPro" id="IPR036252">
    <property type="entry name" value="Proteasome_activ_sf"/>
</dbReference>
<evidence type="ECO:0000259" key="4">
    <source>
        <dbReference type="Pfam" id="PF02252"/>
    </source>
</evidence>
<feature type="region of interest" description="Disordered" evidence="3">
    <location>
        <begin position="155"/>
        <end position="196"/>
    </location>
</feature>
<feature type="compositionally biased region" description="Polar residues" evidence="3">
    <location>
        <begin position="183"/>
        <end position="196"/>
    </location>
</feature>
<proteinExistence type="inferred from homology"/>
<dbReference type="GO" id="GO:0008537">
    <property type="term" value="C:proteasome activator complex"/>
    <property type="evidence" value="ECO:0007669"/>
    <property type="project" value="InterPro"/>
</dbReference>
<dbReference type="Gene3D" id="1.20.120.180">
    <property type="entry name" value="Proteasome activator pa28, C-terminal domain"/>
    <property type="match status" value="1"/>
</dbReference>
<feature type="compositionally biased region" description="Basic and acidic residues" evidence="3">
    <location>
        <begin position="162"/>
        <end position="181"/>
    </location>
</feature>
<protein>
    <recommendedName>
        <fullName evidence="4">Proteasome activator PA28 C-terminal domain-containing protein</fullName>
    </recommendedName>
</protein>
<reference evidence="5" key="1">
    <citation type="submission" date="2021-01" db="EMBL/GenBank/DDBJ databases">
        <authorList>
            <person name="Corre E."/>
            <person name="Pelletier E."/>
            <person name="Niang G."/>
            <person name="Scheremetjew M."/>
            <person name="Finn R."/>
            <person name="Kale V."/>
            <person name="Holt S."/>
            <person name="Cochrane G."/>
            <person name="Meng A."/>
            <person name="Brown T."/>
            <person name="Cohen L."/>
        </authorList>
    </citation>
    <scope>NUCLEOTIDE SEQUENCE</scope>
    <source>
        <strain evidence="5">Pop2</strain>
    </source>
</reference>